<dbReference type="InterPro" id="IPR009057">
    <property type="entry name" value="Homeodomain-like_sf"/>
</dbReference>
<dbReference type="Proteomes" id="UP000799770">
    <property type="component" value="Unassembled WGS sequence"/>
</dbReference>
<dbReference type="InterPro" id="IPR050224">
    <property type="entry name" value="TALE_homeobox"/>
</dbReference>
<dbReference type="SUPFAM" id="SSF46689">
    <property type="entry name" value="Homeodomain-like"/>
    <property type="match status" value="1"/>
</dbReference>
<organism evidence="7 8">
    <name type="scientific">Lophiotrema nucula</name>
    <dbReference type="NCBI Taxonomy" id="690887"/>
    <lineage>
        <taxon>Eukaryota</taxon>
        <taxon>Fungi</taxon>
        <taxon>Dikarya</taxon>
        <taxon>Ascomycota</taxon>
        <taxon>Pezizomycotina</taxon>
        <taxon>Dothideomycetes</taxon>
        <taxon>Pleosporomycetidae</taxon>
        <taxon>Pleosporales</taxon>
        <taxon>Lophiotremataceae</taxon>
        <taxon>Lophiotrema</taxon>
    </lineage>
</organism>
<protein>
    <recommendedName>
        <fullName evidence="6">Homeobox domain-containing protein</fullName>
    </recommendedName>
</protein>
<name>A0A6A5Z7S3_9PLEO</name>
<evidence type="ECO:0000313" key="7">
    <source>
        <dbReference type="EMBL" id="KAF2114431.1"/>
    </source>
</evidence>
<feature type="compositionally biased region" description="Basic residues" evidence="5">
    <location>
        <begin position="346"/>
        <end position="356"/>
    </location>
</feature>
<feature type="region of interest" description="Disordered" evidence="5">
    <location>
        <begin position="208"/>
        <end position="232"/>
    </location>
</feature>
<feature type="DNA-binding region" description="Homeobox" evidence="4">
    <location>
        <begin position="225"/>
        <end position="287"/>
    </location>
</feature>
<sequence length="687" mass="77761">MLSPDNLSSKAFAPSIWSFDSGYVSNDLCEEETWVDTLEPQASSSRHLSVPQVEPNIGLGLSPFTYTHTNDRLQLTRDEPAIEPLVTKLSVFTTTDSYKTDFFLPEIGSDGETCLRCEFWRITSSGEDVKCEDCRAVPKIIEPSQLEIRNSQLKQALPSLEIPSTIRAKQVNMATTRTRCSACELSSLVSPNQPTFCPSCTSSPDPGLLSPCSPTPSEGKVRRSRAGRNSKLPLSALNRLQTWLDEHADNPYPSGNEKRQLAQECGITEKQVTTWFTNARARQLSPLDTYLSSGSEDEGADKSDIESAAQTPTYTTGLTYISEPQQRRRAGSVATSSVFSASKPQPSRRGKKKIYRKNIQSPISERTSPTSGFQTPTLTSAHTTPDQEMWQCTFCRRHLVPKSWRRHEETQHRPRSQWTCMLFGPRISFPHRAGSCCAFCMAKDPSEDHFLRNHRIHECARRPIGERTFFRPDHLRQHVKNFHNATLFDVVQARWKRAADAGEGGEGWTCGFCGDRLETWDKRETHIANHFKDGKTMDEWQRYPERPETRRDQENETRRSDESERSHRGLDILRRTFSMRSNRSSQPPVSQPTPAFANAFDQLAVTTGPLVLDGFSQPPLLPNINTDPFMNEYGQTMTWSDFDPNNYDFSPEVLDAAQQTDYDPTLNNMLSFGNFVDHQNPNPWTQG</sequence>
<keyword evidence="8" id="KW-1185">Reference proteome</keyword>
<feature type="compositionally biased region" description="Polar residues" evidence="5">
    <location>
        <begin position="358"/>
        <end position="382"/>
    </location>
</feature>
<dbReference type="InterPro" id="IPR001356">
    <property type="entry name" value="HD"/>
</dbReference>
<feature type="region of interest" description="Disordered" evidence="5">
    <location>
        <begin position="538"/>
        <end position="570"/>
    </location>
</feature>
<feature type="region of interest" description="Disordered" evidence="5">
    <location>
        <begin position="292"/>
        <end position="311"/>
    </location>
</feature>
<dbReference type="Gene3D" id="1.10.10.60">
    <property type="entry name" value="Homeodomain-like"/>
    <property type="match status" value="1"/>
</dbReference>
<dbReference type="GO" id="GO:0003677">
    <property type="term" value="F:DNA binding"/>
    <property type="evidence" value="ECO:0007669"/>
    <property type="project" value="UniProtKB-UniRule"/>
</dbReference>
<feature type="domain" description="Homeobox" evidence="6">
    <location>
        <begin position="223"/>
        <end position="286"/>
    </location>
</feature>
<dbReference type="GO" id="GO:0005634">
    <property type="term" value="C:nucleus"/>
    <property type="evidence" value="ECO:0007669"/>
    <property type="project" value="UniProtKB-SubCell"/>
</dbReference>
<feature type="region of interest" description="Disordered" evidence="5">
    <location>
        <begin position="325"/>
        <end position="382"/>
    </location>
</feature>
<comment type="subcellular location">
    <subcellularLocation>
        <location evidence="4">Nucleus</location>
    </subcellularLocation>
</comment>
<proteinExistence type="predicted"/>
<evidence type="ECO:0000256" key="3">
    <source>
        <dbReference type="ARBA" id="ARBA00023242"/>
    </source>
</evidence>
<keyword evidence="3 4" id="KW-0539">Nucleus</keyword>
<dbReference type="PANTHER" id="PTHR11850">
    <property type="entry name" value="HOMEOBOX PROTEIN TRANSCRIPTION FACTORS"/>
    <property type="match status" value="1"/>
</dbReference>
<evidence type="ECO:0000256" key="4">
    <source>
        <dbReference type="PROSITE-ProRule" id="PRU00108"/>
    </source>
</evidence>
<dbReference type="EMBL" id="ML977325">
    <property type="protein sequence ID" value="KAF2114431.1"/>
    <property type="molecule type" value="Genomic_DNA"/>
</dbReference>
<dbReference type="CDD" id="cd00086">
    <property type="entry name" value="homeodomain"/>
    <property type="match status" value="1"/>
</dbReference>
<evidence type="ECO:0000259" key="6">
    <source>
        <dbReference type="PROSITE" id="PS50071"/>
    </source>
</evidence>
<dbReference type="GO" id="GO:0006355">
    <property type="term" value="P:regulation of DNA-templated transcription"/>
    <property type="evidence" value="ECO:0007669"/>
    <property type="project" value="InterPro"/>
</dbReference>
<feature type="compositionally biased region" description="Polar residues" evidence="5">
    <location>
        <begin position="333"/>
        <end position="345"/>
    </location>
</feature>
<dbReference type="AlphaFoldDB" id="A0A6A5Z7S3"/>
<keyword evidence="1 4" id="KW-0238">DNA-binding</keyword>
<evidence type="ECO:0000256" key="1">
    <source>
        <dbReference type="ARBA" id="ARBA00023125"/>
    </source>
</evidence>
<dbReference type="InterPro" id="IPR008422">
    <property type="entry name" value="KN_HD"/>
</dbReference>
<dbReference type="SMART" id="SM00389">
    <property type="entry name" value="HOX"/>
    <property type="match status" value="1"/>
</dbReference>
<gene>
    <name evidence="7" type="ORF">BDV96DRAFT_96832</name>
</gene>
<accession>A0A6A5Z7S3</accession>
<dbReference type="OrthoDB" id="10056939at2759"/>
<evidence type="ECO:0000313" key="8">
    <source>
        <dbReference type="Proteomes" id="UP000799770"/>
    </source>
</evidence>
<reference evidence="7" key="1">
    <citation type="journal article" date="2020" name="Stud. Mycol.">
        <title>101 Dothideomycetes genomes: a test case for predicting lifestyles and emergence of pathogens.</title>
        <authorList>
            <person name="Haridas S."/>
            <person name="Albert R."/>
            <person name="Binder M."/>
            <person name="Bloem J."/>
            <person name="Labutti K."/>
            <person name="Salamov A."/>
            <person name="Andreopoulos B."/>
            <person name="Baker S."/>
            <person name="Barry K."/>
            <person name="Bills G."/>
            <person name="Bluhm B."/>
            <person name="Cannon C."/>
            <person name="Castanera R."/>
            <person name="Culley D."/>
            <person name="Daum C."/>
            <person name="Ezra D."/>
            <person name="Gonzalez J."/>
            <person name="Henrissat B."/>
            <person name="Kuo A."/>
            <person name="Liang C."/>
            <person name="Lipzen A."/>
            <person name="Lutzoni F."/>
            <person name="Magnuson J."/>
            <person name="Mondo S."/>
            <person name="Nolan M."/>
            <person name="Ohm R."/>
            <person name="Pangilinan J."/>
            <person name="Park H.-J."/>
            <person name="Ramirez L."/>
            <person name="Alfaro M."/>
            <person name="Sun H."/>
            <person name="Tritt A."/>
            <person name="Yoshinaga Y."/>
            <person name="Zwiers L.-H."/>
            <person name="Turgeon B."/>
            <person name="Goodwin S."/>
            <person name="Spatafora J."/>
            <person name="Crous P."/>
            <person name="Grigoriev I."/>
        </authorList>
    </citation>
    <scope>NUCLEOTIDE SEQUENCE</scope>
    <source>
        <strain evidence="7">CBS 627.86</strain>
    </source>
</reference>
<keyword evidence="2 4" id="KW-0371">Homeobox</keyword>
<evidence type="ECO:0000256" key="5">
    <source>
        <dbReference type="SAM" id="MobiDB-lite"/>
    </source>
</evidence>
<evidence type="ECO:0000256" key="2">
    <source>
        <dbReference type="ARBA" id="ARBA00023155"/>
    </source>
</evidence>
<dbReference type="Pfam" id="PF05920">
    <property type="entry name" value="Homeobox_KN"/>
    <property type="match status" value="1"/>
</dbReference>
<dbReference type="PROSITE" id="PS50071">
    <property type="entry name" value="HOMEOBOX_2"/>
    <property type="match status" value="1"/>
</dbReference>